<accession>M4RED5</accession>
<dbReference type="PATRIC" id="fig|1254439.12.peg.655"/>
<dbReference type="AlphaFoldDB" id="M4RED5"/>
<dbReference type="EMBL" id="CP004346">
    <property type="protein sequence ID" value="AGH40923.1"/>
    <property type="molecule type" value="Genomic_DNA"/>
</dbReference>
<evidence type="ECO:0000313" key="1">
    <source>
        <dbReference type="EMBL" id="AGH40923.1"/>
    </source>
</evidence>
<protein>
    <submittedName>
        <fullName evidence="1">Uncharacterized protein</fullName>
    </submittedName>
</protein>
<dbReference type="Proteomes" id="UP000011835">
    <property type="component" value="Chromosome"/>
</dbReference>
<dbReference type="KEGG" id="btp:D805_0656"/>
<reference evidence="1 2" key="1">
    <citation type="journal article" date="2013" name="Genome Announc.">
        <title>Complete Genome Sequence of the Probiotic Bifidobacterium thermophilum Strain RBL67.</title>
        <authorList>
            <person name="Jans C."/>
            <person name="Lacroix C."/>
            <person name="Follador R."/>
            <person name="Stevens M.J."/>
        </authorList>
    </citation>
    <scope>NUCLEOTIDE SEQUENCE [LARGE SCALE GENOMIC DNA]</scope>
    <source>
        <strain evidence="1 2">RBL67</strain>
    </source>
</reference>
<organism evidence="1 2">
    <name type="scientific">Bifidobacterium thermophilum RBL67</name>
    <dbReference type="NCBI Taxonomy" id="1254439"/>
    <lineage>
        <taxon>Bacteria</taxon>
        <taxon>Bacillati</taxon>
        <taxon>Actinomycetota</taxon>
        <taxon>Actinomycetes</taxon>
        <taxon>Bifidobacteriales</taxon>
        <taxon>Bifidobacteriaceae</taxon>
        <taxon>Bifidobacterium</taxon>
    </lineage>
</organism>
<sequence>MEIGVWNMSKRTECAERTETRGTHPNVSKRAERTVTYWNVSKRA</sequence>
<keyword evidence="2" id="KW-1185">Reference proteome</keyword>
<name>M4RED5_9BIFI</name>
<dbReference type="HOGENOM" id="CLU_3213059_0_0_11"/>
<evidence type="ECO:0000313" key="2">
    <source>
        <dbReference type="Proteomes" id="UP000011835"/>
    </source>
</evidence>
<gene>
    <name evidence="1" type="ORF">D805_0656</name>
</gene>
<proteinExistence type="predicted"/>